<dbReference type="OrthoDB" id="5525661at2"/>
<reference evidence="2" key="1">
    <citation type="submission" date="2016-10" db="EMBL/GenBank/DDBJ databases">
        <authorList>
            <person name="Varghese N."/>
            <person name="Submissions S."/>
        </authorList>
    </citation>
    <scope>NUCLEOTIDE SEQUENCE [LARGE SCALE GENOMIC DNA]</scope>
    <source>
        <strain evidence="2">ATCC 25963</strain>
    </source>
</reference>
<dbReference type="Proteomes" id="UP000199400">
    <property type="component" value="Unassembled WGS sequence"/>
</dbReference>
<keyword evidence="2" id="KW-1185">Reference proteome</keyword>
<sequence>MTVVALHTQALVLPEAATYLDLLGRSLHAARLSSAFPERRPLQQSLETLAESLRLGLHGELYVDSRAGLPNLASFTRPLTDKSVARESLARMGDRAALEARAGEAELFARLAAKHAYYEKLQDRELAPVDHQRVLLRRHDPASGTAAFRIELTKLDASGVYVRLQIELTQVSSLWRRKVIDLDKDGETAAASEAFRAMVYRCADLDAEALFIRLHGAEGVSVERVQRGVIGPVLFAVPTGSGVQVVRTAEAPDDALGREWHAWSVGPGAAEHERPELLAAFATDSAAIDIREERSNDPISPLLRDRLRDQEQARYRALRERYPFKVFKDRKFVATPGLKTVAHALCASAGTKNMIYALQIG</sequence>
<evidence type="ECO:0000313" key="2">
    <source>
        <dbReference type="Proteomes" id="UP000199400"/>
    </source>
</evidence>
<dbReference type="STRING" id="54.SAMN02745121_02905"/>
<gene>
    <name evidence="1" type="ORF">SAMN02745121_02905</name>
</gene>
<dbReference type="RefSeq" id="WP_096331242.1">
    <property type="nucleotide sequence ID" value="NZ_FOMX01000008.1"/>
</dbReference>
<name>A0A1I1XJU0_9BACT</name>
<proteinExistence type="predicted"/>
<evidence type="ECO:0000313" key="1">
    <source>
        <dbReference type="EMBL" id="SFE07471.1"/>
    </source>
</evidence>
<organism evidence="1 2">
    <name type="scientific">Nannocystis exedens</name>
    <dbReference type="NCBI Taxonomy" id="54"/>
    <lineage>
        <taxon>Bacteria</taxon>
        <taxon>Pseudomonadati</taxon>
        <taxon>Myxococcota</taxon>
        <taxon>Polyangia</taxon>
        <taxon>Nannocystales</taxon>
        <taxon>Nannocystaceae</taxon>
        <taxon>Nannocystis</taxon>
    </lineage>
</organism>
<dbReference type="EMBL" id="FOMX01000008">
    <property type="protein sequence ID" value="SFE07471.1"/>
    <property type="molecule type" value="Genomic_DNA"/>
</dbReference>
<dbReference type="AlphaFoldDB" id="A0A1I1XJU0"/>
<protein>
    <submittedName>
        <fullName evidence="1">Uncharacterized protein</fullName>
    </submittedName>
</protein>
<accession>A0A1I1XJU0</accession>